<dbReference type="SUPFAM" id="SSF50022">
    <property type="entry name" value="ISP domain"/>
    <property type="match status" value="1"/>
</dbReference>
<dbReference type="InterPro" id="IPR017639">
    <property type="entry name" value="Benzo_1-2-diOase_lsu"/>
</dbReference>
<evidence type="ECO:0000313" key="9">
    <source>
        <dbReference type="Proteomes" id="UP001500383"/>
    </source>
</evidence>
<dbReference type="Pfam" id="PF00848">
    <property type="entry name" value="Ring_hydroxyl_A"/>
    <property type="match status" value="1"/>
</dbReference>
<evidence type="ECO:0000256" key="5">
    <source>
        <dbReference type="ARBA" id="ARBA00023004"/>
    </source>
</evidence>
<keyword evidence="2" id="KW-0001">2Fe-2S</keyword>
<reference evidence="8 9" key="1">
    <citation type="journal article" date="2019" name="Int. J. Syst. Evol. Microbiol.">
        <title>The Global Catalogue of Microorganisms (GCM) 10K type strain sequencing project: providing services to taxonomists for standard genome sequencing and annotation.</title>
        <authorList>
            <consortium name="The Broad Institute Genomics Platform"/>
            <consortium name="The Broad Institute Genome Sequencing Center for Infectious Disease"/>
            <person name="Wu L."/>
            <person name="Ma J."/>
        </authorList>
    </citation>
    <scope>NUCLEOTIDE SEQUENCE [LARGE SCALE GENOMIC DNA]</scope>
    <source>
        <strain evidence="8 9">JCM 16002</strain>
    </source>
</reference>
<evidence type="ECO:0000313" key="8">
    <source>
        <dbReference type="EMBL" id="GAA1706864.1"/>
    </source>
</evidence>
<dbReference type="Pfam" id="PF00355">
    <property type="entry name" value="Rieske"/>
    <property type="match status" value="1"/>
</dbReference>
<dbReference type="PRINTS" id="PR00090">
    <property type="entry name" value="RNGDIOXGNASE"/>
</dbReference>
<feature type="domain" description="Rieske" evidence="7">
    <location>
        <begin position="51"/>
        <end position="133"/>
    </location>
</feature>
<dbReference type="PANTHER" id="PTHR43756:SF1">
    <property type="entry name" value="3-PHENYLPROPIONATE_CINNAMIC ACID DIOXYGENASE SUBUNIT ALPHA"/>
    <property type="match status" value="1"/>
</dbReference>
<comment type="caution">
    <text evidence="8">The sequence shown here is derived from an EMBL/GenBank/DDBJ whole genome shotgun (WGS) entry which is preliminary data.</text>
</comment>
<keyword evidence="4" id="KW-0560">Oxidoreductase</keyword>
<dbReference type="NCBIfam" id="TIGR03229">
    <property type="entry name" value="benzo_1_2_benA"/>
    <property type="match status" value="1"/>
</dbReference>
<dbReference type="InterPro" id="IPR001663">
    <property type="entry name" value="Rng_hydr_dOase-A"/>
</dbReference>
<gene>
    <name evidence="8" type="primary">benA</name>
    <name evidence="8" type="ORF">GCM10009831_15660</name>
</gene>
<dbReference type="RefSeq" id="WP_182616094.1">
    <property type="nucleotide sequence ID" value="NZ_BAAAQG010000007.1"/>
</dbReference>
<sequence length="480" mass="53507">MSDRLDHLQHTLDTALEDRPAEGIIRANRRIFTDEELFELEMTHIFEGNWVYLAHESQIPNVGDYFTTDIGRQPIMITRGRDGELNCLINACSHRGAMLCRRKTDNRTTLTCPFHGWTFSNSGELLKVKDPRDAGYPEQFNSGGSHDLRRVARFANYRGFLFGSLNADVLPIEEHLGDSRTIIDMLVDQSPEGLEVLRGSSTYTFDGNWKLQAENGADGYHVSATHWNYAATTARRGSGESKNETKAMDAGTWGKQGGGYWSFDHGHLLLWMWWGNPEDRPLWERRAELAEQIGEKKAEFMVGASRNLCLYPNVYLMDQFSSQIRHFRPISVDKTEVTIYCIAPKGESAEARAARIRQYEDFFNATGMATPDDLEEFRSCQKTYLASAAPWNDMTRGSTHQVAGPDATARGLGMENVLSSGAKTEDEGLYPVQHGYWLETMRRALEAEERAAADANAAAADVAAAGKNGATPSVTASAAL</sequence>
<comment type="similarity">
    <text evidence="1">Belongs to the bacterial ring-hydroxylating dioxygenase alpha subunit family.</text>
</comment>
<keyword evidence="9" id="KW-1185">Reference proteome</keyword>
<keyword evidence="5" id="KW-0408">Iron</keyword>
<dbReference type="InterPro" id="IPR036922">
    <property type="entry name" value="Rieske_2Fe-2S_sf"/>
</dbReference>
<dbReference type="Gene3D" id="3.90.380.10">
    <property type="entry name" value="Naphthalene 1,2-dioxygenase Alpha Subunit, Chain A, domain 1"/>
    <property type="match status" value="1"/>
</dbReference>
<dbReference type="SUPFAM" id="SSF55961">
    <property type="entry name" value="Bet v1-like"/>
    <property type="match status" value="1"/>
</dbReference>
<organism evidence="8 9">
    <name type="scientific">Dietzia cercidiphylli</name>
    <dbReference type="NCBI Taxonomy" id="498199"/>
    <lineage>
        <taxon>Bacteria</taxon>
        <taxon>Bacillati</taxon>
        <taxon>Actinomycetota</taxon>
        <taxon>Actinomycetes</taxon>
        <taxon>Mycobacteriales</taxon>
        <taxon>Dietziaceae</taxon>
        <taxon>Dietzia</taxon>
    </lineage>
</organism>
<evidence type="ECO:0000256" key="6">
    <source>
        <dbReference type="ARBA" id="ARBA00023014"/>
    </source>
</evidence>
<evidence type="ECO:0000256" key="1">
    <source>
        <dbReference type="ARBA" id="ARBA00008751"/>
    </source>
</evidence>
<name>A0ABN2IKK9_9ACTN</name>
<evidence type="ECO:0000259" key="7">
    <source>
        <dbReference type="PROSITE" id="PS51296"/>
    </source>
</evidence>
<dbReference type="Proteomes" id="UP001500383">
    <property type="component" value="Unassembled WGS sequence"/>
</dbReference>
<dbReference type="PROSITE" id="PS51296">
    <property type="entry name" value="RIESKE"/>
    <property type="match status" value="1"/>
</dbReference>
<dbReference type="Gene3D" id="2.102.10.10">
    <property type="entry name" value="Rieske [2Fe-2S] iron-sulphur domain"/>
    <property type="match status" value="1"/>
</dbReference>
<proteinExistence type="inferred from homology"/>
<dbReference type="PANTHER" id="PTHR43756">
    <property type="entry name" value="CHOLINE MONOOXYGENASE, CHLOROPLASTIC"/>
    <property type="match status" value="1"/>
</dbReference>
<dbReference type="CDD" id="cd08879">
    <property type="entry name" value="RHO_alpha_C_AntDO-like"/>
    <property type="match status" value="1"/>
</dbReference>
<evidence type="ECO:0000256" key="4">
    <source>
        <dbReference type="ARBA" id="ARBA00023002"/>
    </source>
</evidence>
<evidence type="ECO:0000256" key="3">
    <source>
        <dbReference type="ARBA" id="ARBA00022723"/>
    </source>
</evidence>
<dbReference type="InterPro" id="IPR017941">
    <property type="entry name" value="Rieske_2Fe-2S"/>
</dbReference>
<protein>
    <submittedName>
        <fullName evidence="8">Benzoate 1,2-dioxygenase large subunit</fullName>
    </submittedName>
</protein>
<dbReference type="EMBL" id="BAAAQG010000007">
    <property type="protein sequence ID" value="GAA1706864.1"/>
    <property type="molecule type" value="Genomic_DNA"/>
</dbReference>
<accession>A0ABN2IKK9</accession>
<keyword evidence="3" id="KW-0479">Metal-binding</keyword>
<dbReference type="InterPro" id="IPR015879">
    <property type="entry name" value="Ring_hydroxy_dOase_asu_C_dom"/>
</dbReference>
<keyword evidence="6" id="KW-0411">Iron-sulfur</keyword>
<evidence type="ECO:0000256" key="2">
    <source>
        <dbReference type="ARBA" id="ARBA00022714"/>
    </source>
</evidence>